<sequence>MESRNTIDLKFGEGITPVMPRIILEHAPFRINVLECPFTPKYRCRDKYRAIEGRAMLFILTQIGEARCFSDNVNPGILPCLPVLENMIRYWVGMDIRLVCPIIGILCKIGAEGKV</sequence>
<proteinExistence type="predicted"/>
<accession>A0A450XJ55</accession>
<gene>
    <name evidence="2" type="ORF">BECKMB1821H_GA0114242_100933</name>
    <name evidence="1" type="ORF">BECKMB1821I_GA0114274_100933</name>
</gene>
<evidence type="ECO:0000313" key="1">
    <source>
        <dbReference type="EMBL" id="VFK29317.1"/>
    </source>
</evidence>
<dbReference type="AlphaFoldDB" id="A0A450XJ55"/>
<reference evidence="1" key="1">
    <citation type="submission" date="2019-02" db="EMBL/GenBank/DDBJ databases">
        <authorList>
            <person name="Gruber-Vodicka R. H."/>
            <person name="Seah K. B. B."/>
        </authorList>
    </citation>
    <scope>NUCLEOTIDE SEQUENCE</scope>
    <source>
        <strain evidence="2">BECK_BZ198</strain>
        <strain evidence="1">BECK_BZ199</strain>
    </source>
</reference>
<dbReference type="EMBL" id="CAADFQ010000009">
    <property type="protein sequence ID" value="VFK29317.1"/>
    <property type="molecule type" value="Genomic_DNA"/>
</dbReference>
<protein>
    <submittedName>
        <fullName evidence="1">Uncharacterized protein</fullName>
    </submittedName>
</protein>
<evidence type="ECO:0000313" key="2">
    <source>
        <dbReference type="EMBL" id="VFK74748.1"/>
    </source>
</evidence>
<name>A0A450XJ55_9GAMM</name>
<dbReference type="EMBL" id="CAADGH010000009">
    <property type="protein sequence ID" value="VFK74748.1"/>
    <property type="molecule type" value="Genomic_DNA"/>
</dbReference>
<organism evidence="1">
    <name type="scientific">Candidatus Kentrum sp. MB</name>
    <dbReference type="NCBI Taxonomy" id="2138164"/>
    <lineage>
        <taxon>Bacteria</taxon>
        <taxon>Pseudomonadati</taxon>
        <taxon>Pseudomonadota</taxon>
        <taxon>Gammaproteobacteria</taxon>
        <taxon>Candidatus Kentrum</taxon>
    </lineage>
</organism>